<keyword evidence="7 11" id="KW-0368">Histidine biosynthesis</keyword>
<comment type="caution">
    <text evidence="13">The sequence shown here is derived from an EMBL/GenBank/DDBJ whole genome shotgun (WGS) entry which is preliminary data.</text>
</comment>
<dbReference type="InterPro" id="IPR004651">
    <property type="entry name" value="HisF"/>
</dbReference>
<dbReference type="CDD" id="cd04731">
    <property type="entry name" value="HisF"/>
    <property type="match status" value="1"/>
</dbReference>
<evidence type="ECO:0000256" key="11">
    <source>
        <dbReference type="HAMAP-Rule" id="MF_01013"/>
    </source>
</evidence>
<dbReference type="InterPro" id="IPR013785">
    <property type="entry name" value="Aldolase_TIM"/>
</dbReference>
<keyword evidence="16" id="KW-1185">Reference proteome</keyword>
<evidence type="ECO:0000256" key="1">
    <source>
        <dbReference type="ARBA" id="ARBA00004496"/>
    </source>
</evidence>
<dbReference type="EC" id="4.3.2.10" evidence="11"/>
<dbReference type="EMBL" id="NIBT01000006">
    <property type="protein sequence ID" value="PHM25350.1"/>
    <property type="molecule type" value="Genomic_DNA"/>
</dbReference>
<proteinExistence type="inferred from homology"/>
<dbReference type="UniPathway" id="UPA00031">
    <property type="reaction ID" value="UER00010"/>
</dbReference>
<keyword evidence="5 11" id="KW-0963">Cytoplasm</keyword>
<comment type="function">
    <text evidence="9 11">IGPS catalyzes the conversion of PRFAR and glutamine to IGP, AICAR and glutamate. The HisF subunit catalyzes the cyclization activity that produces IGP and AICAR from PRFAR using the ammonia provided by the HisH subunit.</text>
</comment>
<evidence type="ECO:0000256" key="8">
    <source>
        <dbReference type="ARBA" id="ARBA00023239"/>
    </source>
</evidence>
<evidence type="ECO:0000313" key="15">
    <source>
        <dbReference type="Proteomes" id="UP000225605"/>
    </source>
</evidence>
<dbReference type="PANTHER" id="PTHR21235">
    <property type="entry name" value="IMIDAZOLE GLYCEROL PHOSPHATE SYNTHASE SUBUNIT HISF/H IGP SYNTHASE SUBUNIT HISF/H"/>
    <property type="match status" value="1"/>
</dbReference>
<evidence type="ECO:0000256" key="4">
    <source>
        <dbReference type="ARBA" id="ARBA00011152"/>
    </source>
</evidence>
<comment type="catalytic activity">
    <reaction evidence="10 11">
        <text>5-[(5-phospho-1-deoxy-D-ribulos-1-ylimino)methylamino]-1-(5-phospho-beta-D-ribosyl)imidazole-4-carboxamide + L-glutamine = D-erythro-1-(imidazol-4-yl)glycerol 3-phosphate + 5-amino-1-(5-phospho-beta-D-ribosyl)imidazole-4-carboxamide + L-glutamate + H(+)</text>
        <dbReference type="Rhea" id="RHEA:24793"/>
        <dbReference type="ChEBI" id="CHEBI:15378"/>
        <dbReference type="ChEBI" id="CHEBI:29985"/>
        <dbReference type="ChEBI" id="CHEBI:58278"/>
        <dbReference type="ChEBI" id="CHEBI:58359"/>
        <dbReference type="ChEBI" id="CHEBI:58475"/>
        <dbReference type="ChEBI" id="CHEBI:58525"/>
        <dbReference type="EC" id="4.3.2.10"/>
    </reaction>
</comment>
<evidence type="ECO:0000256" key="2">
    <source>
        <dbReference type="ARBA" id="ARBA00005091"/>
    </source>
</evidence>
<evidence type="ECO:0000256" key="10">
    <source>
        <dbReference type="ARBA" id="ARBA00047838"/>
    </source>
</evidence>
<dbReference type="AlphaFoldDB" id="A0A2D0ITY8"/>
<evidence type="ECO:0000313" key="16">
    <source>
        <dbReference type="Proteomes" id="UP000283568"/>
    </source>
</evidence>
<evidence type="ECO:0000256" key="5">
    <source>
        <dbReference type="ARBA" id="ARBA00022490"/>
    </source>
</evidence>
<evidence type="ECO:0000313" key="14">
    <source>
        <dbReference type="EMBL" id="RKE90481.1"/>
    </source>
</evidence>
<reference evidence="13 15" key="1">
    <citation type="journal article" date="2017" name="Nat. Microbiol.">
        <title>Natural product diversity associated with the nematode symbionts Photorhabdus and Xenorhabdus.</title>
        <authorList>
            <person name="Tobias N.J."/>
            <person name="Wolff H."/>
            <person name="Djahanschiri B."/>
            <person name="Grundmann F."/>
            <person name="Kronenwerth M."/>
            <person name="Shi Y.M."/>
            <person name="Simonyi S."/>
            <person name="Grun P."/>
            <person name="Shapiro-Ilan D."/>
            <person name="Pidot S.J."/>
            <person name="Stinear T.P."/>
            <person name="Ebersberger I."/>
            <person name="Bode H.B."/>
        </authorList>
    </citation>
    <scope>NUCLEOTIDE SEQUENCE [LARGE SCALE GENOMIC DNA]</scope>
    <source>
        <strain evidence="13 15">DSM 16337</strain>
    </source>
</reference>
<evidence type="ECO:0000256" key="7">
    <source>
        <dbReference type="ARBA" id="ARBA00023102"/>
    </source>
</evidence>
<dbReference type="InterPro" id="IPR050064">
    <property type="entry name" value="IGPS_HisA/HisF"/>
</dbReference>
<sequence length="258" mass="28267">MLAKRIIPCLDVRDGQVVKGVQFRNHEIIGDIVPLAQRYAQEGADELVFYDITASSDGRVVDKSWVAKVAEVIDIPFCVAGGIKTVEEAGQILAFGADKISINSPALADPGLINRLADRYGVQCVVVGIDTWFDENTNSYQVYQFTGDEKRTAVTHWQTLDWIKEVQLRGAGEIVLNMMNQDGVRNGYDITQLKLVRDVCSVPLIASGGAGAPEHFLDAFQLAKVDGALAASVFHKQIINISELKQYLATQGIEVRTC</sequence>
<name>A0A2D0ITY8_9GAMM</name>
<gene>
    <name evidence="11" type="primary">hisF</name>
    <name evidence="14" type="ORF">BDE27_2350</name>
    <name evidence="13" type="ORF">Xehl_01565</name>
</gene>
<evidence type="ECO:0000256" key="9">
    <source>
        <dbReference type="ARBA" id="ARBA00025475"/>
    </source>
</evidence>
<feature type="active site" evidence="11">
    <location>
        <position position="11"/>
    </location>
</feature>
<evidence type="ECO:0000256" key="3">
    <source>
        <dbReference type="ARBA" id="ARBA00009667"/>
    </source>
</evidence>
<comment type="pathway">
    <text evidence="2 11">Amino-acid biosynthesis; L-histidine biosynthesis; L-histidine from 5-phospho-alpha-D-ribose 1-diphosphate: step 5/9.</text>
</comment>
<dbReference type="GO" id="GO:0016829">
    <property type="term" value="F:lyase activity"/>
    <property type="evidence" value="ECO:0007669"/>
    <property type="project" value="UniProtKB-KW"/>
</dbReference>
<dbReference type="HAMAP" id="MF_01013">
    <property type="entry name" value="HisF"/>
    <property type="match status" value="1"/>
</dbReference>
<dbReference type="FunFam" id="3.20.20.70:FF:000006">
    <property type="entry name" value="Imidazole glycerol phosphate synthase subunit HisF"/>
    <property type="match status" value="1"/>
</dbReference>
<dbReference type="RefSeq" id="WP_099131945.1">
    <property type="nucleotide sequence ID" value="NZ_CAWNOJ010000075.1"/>
</dbReference>
<dbReference type="EMBL" id="RAQI01000003">
    <property type="protein sequence ID" value="RKE90481.1"/>
    <property type="molecule type" value="Genomic_DNA"/>
</dbReference>
<organism evidence="13 15">
    <name type="scientific">Xenorhabdus ehlersii</name>
    <dbReference type="NCBI Taxonomy" id="290111"/>
    <lineage>
        <taxon>Bacteria</taxon>
        <taxon>Pseudomonadati</taxon>
        <taxon>Pseudomonadota</taxon>
        <taxon>Gammaproteobacteria</taxon>
        <taxon>Enterobacterales</taxon>
        <taxon>Morganellaceae</taxon>
        <taxon>Xenorhabdus</taxon>
    </lineage>
</organism>
<feature type="active site" evidence="11">
    <location>
        <position position="130"/>
    </location>
</feature>
<comment type="subunit">
    <text evidence="4 11">Heterodimer of HisH and HisF.</text>
</comment>
<protein>
    <recommendedName>
        <fullName evidence="11">Imidazole glycerol phosphate synthase subunit HisF</fullName>
        <ecNumber evidence="11">4.3.2.10</ecNumber>
    </recommendedName>
    <alternativeName>
        <fullName evidence="11">IGP synthase cyclase subunit</fullName>
    </alternativeName>
    <alternativeName>
        <fullName evidence="11">IGP synthase subunit HisF</fullName>
    </alternativeName>
    <alternativeName>
        <fullName evidence="11">ImGP synthase subunit HisF</fullName>
        <shortName evidence="11">IGPS subunit HisF</shortName>
    </alternativeName>
</protein>
<comment type="similarity">
    <text evidence="3 11 12">Belongs to the HisA/HisF family.</text>
</comment>
<dbReference type="GO" id="GO:0005737">
    <property type="term" value="C:cytoplasm"/>
    <property type="evidence" value="ECO:0007669"/>
    <property type="project" value="UniProtKB-SubCell"/>
</dbReference>
<dbReference type="NCBIfam" id="TIGR00735">
    <property type="entry name" value="hisF"/>
    <property type="match status" value="1"/>
</dbReference>
<evidence type="ECO:0000256" key="6">
    <source>
        <dbReference type="ARBA" id="ARBA00022605"/>
    </source>
</evidence>
<reference evidence="14 16" key="2">
    <citation type="submission" date="2018-09" db="EMBL/GenBank/DDBJ databases">
        <title>Genomic Encyclopedia of Archaeal and Bacterial Type Strains, Phase II (KMG-II): from individual species to whole genera.</title>
        <authorList>
            <person name="Goeker M."/>
        </authorList>
    </citation>
    <scope>NUCLEOTIDE SEQUENCE [LARGE SCALE GENOMIC DNA]</scope>
    <source>
        <strain evidence="14 16">DSM 16337</strain>
    </source>
</reference>
<dbReference type="Proteomes" id="UP000225605">
    <property type="component" value="Unassembled WGS sequence"/>
</dbReference>
<dbReference type="PANTHER" id="PTHR21235:SF2">
    <property type="entry name" value="IMIDAZOLE GLYCEROL PHOSPHATE SYNTHASE HISHF"/>
    <property type="match status" value="1"/>
</dbReference>
<dbReference type="Proteomes" id="UP000283568">
    <property type="component" value="Unassembled WGS sequence"/>
</dbReference>
<dbReference type="Pfam" id="PF00977">
    <property type="entry name" value="His_biosynth"/>
    <property type="match status" value="1"/>
</dbReference>
<dbReference type="InterPro" id="IPR011060">
    <property type="entry name" value="RibuloseP-bd_barrel"/>
</dbReference>
<dbReference type="OrthoDB" id="9781903at2"/>
<evidence type="ECO:0000313" key="13">
    <source>
        <dbReference type="EMBL" id="PHM25350.1"/>
    </source>
</evidence>
<accession>A0A2D0ITY8</accession>
<keyword evidence="6 11" id="KW-0028">Amino-acid biosynthesis</keyword>
<dbReference type="Gene3D" id="3.20.20.70">
    <property type="entry name" value="Aldolase class I"/>
    <property type="match status" value="1"/>
</dbReference>
<dbReference type="SUPFAM" id="SSF51366">
    <property type="entry name" value="Ribulose-phoshate binding barrel"/>
    <property type="match status" value="1"/>
</dbReference>
<keyword evidence="8 11" id="KW-0456">Lyase</keyword>
<dbReference type="GO" id="GO:0000105">
    <property type="term" value="P:L-histidine biosynthetic process"/>
    <property type="evidence" value="ECO:0007669"/>
    <property type="project" value="UniProtKB-UniRule"/>
</dbReference>
<dbReference type="GO" id="GO:0000107">
    <property type="term" value="F:imidazoleglycerol-phosphate synthase activity"/>
    <property type="evidence" value="ECO:0007669"/>
    <property type="project" value="UniProtKB-UniRule"/>
</dbReference>
<comment type="subcellular location">
    <subcellularLocation>
        <location evidence="1 11">Cytoplasm</location>
    </subcellularLocation>
</comment>
<dbReference type="InterPro" id="IPR006062">
    <property type="entry name" value="His_biosynth"/>
</dbReference>
<evidence type="ECO:0000256" key="12">
    <source>
        <dbReference type="RuleBase" id="RU003657"/>
    </source>
</evidence>